<evidence type="ECO:0000313" key="1">
    <source>
        <dbReference type="EMBL" id="MBE6420573.1"/>
    </source>
</evidence>
<accession>A0A928DNF4</accession>
<comment type="caution">
    <text evidence="1">The sequence shown here is derived from an EMBL/GenBank/DDBJ whole genome shotgun (WGS) entry which is preliminary data.</text>
</comment>
<organism evidence="1 2">
    <name type="scientific">Candidatus Avelusimicrobium gallicola</name>
    <dbReference type="NCBI Taxonomy" id="2562704"/>
    <lineage>
        <taxon>Bacteria</taxon>
        <taxon>Pseudomonadati</taxon>
        <taxon>Elusimicrobiota</taxon>
        <taxon>Elusimicrobia</taxon>
        <taxon>Elusimicrobiales</taxon>
        <taxon>Elusimicrobiaceae</taxon>
        <taxon>Candidatus Avelusimicrobium</taxon>
    </lineage>
</organism>
<sequence>MDTYTMNKLKSLLRVLPGKAVVRAVLALLFVAASLPLFAQTAEVRYAGVFYADSQTDIKGVYCDYTDPSGAKPYIFTPSKDAVGNRSFYVDTVQPSNNGNKNDPWASSALIEYDQPYPSPTAVNNYPNHCLALCMNVVCTNRPMSQSTYSISFPLQQIKFDVVKYYNNKNIANPEESPAVRTIDLYPDTESSSAKCGSYHCIGSGSGNPCSGAMYECSEGSVCTAKKDDDASCKLDSDDKTYKGMSSKKCWKVGDTNKTSLGAPSTTLCGEYGEHCMVFDQNGTESGVNIPFCAAWDGSYEIAGEFGKSNGQFGFRASVATDFPGDNIITDKIEFNSIIAYPGENQIPMQVDVTNVHTVRSTPTVVGNITAVSAQPYTYAYRLSKDADVRIAVFDASTGDNLAYGSASTSNPTGDNEAIVRTLVDWQPRLGEGMKGQEKDVQITEFDSWDGRNDDGLFLPAGNYVVTIQAKTQDEWNGVDFSRAVTRQLSLDPLKLTDVVATGLNKKSTAYASIAYVPTEAAKVYWNIYTPGTTFNDTLTDSSTQTGTAPTPTGGALVYSQVEDRTARMNFTNRWDGLCGIQTGCTRTYAKGEKLSDGTACTAATCTESFAYGAPLPDGNYVYALWAEIPYNGSYKNRAGNGGSYPAYTPGGTCATGQNAKCFTGVKTLNYEVGQIAIERGAVDITIQPVSYSTVGSSPTAYGLDPFIFKYSIVRDATVVAKVTNSAGVPVKHLTPEVGITQVAQQMNTLSWDGRDDQGRMVAPGTYMFRVDTKDAMFPAITNTASAVFPVDMYRVVDVSTTDVYGDSEAKATITYSLSKAMNVQVNIYNKDVVIPNYNDLVGKPASWPPVVCNTTDHNVFATSGAVDPAKWAANGGACIYVNDTTFTNYPGTATDPINARLQPIKTFERSALRVGDGIPVTEEWDALYFNNPTSTKGTCTTATDITTCPYEMVPDGQYPFYISAQSEEPFNRYYANLGEGSYLQGAPFKTPSEIKQQNGLYATEKPTGKINVTRGPVYFLDGSVVVYPNAPQLFNASSGPVFIPPYEINFSVSRASTVAVDIIALEGDMCYDQVGTLTARNAAAGAVCKHIDPVTFINTSNFDPNIARKVYWDGTDNNGMYVKPGVYEVRLTAKNYPDNTLYQETVKSITVNADLLKVFDLLEADGYAISQRNTDMKIGYQISVPMKVALQIFKPGTTIYNYQKGTLRNPTTGTEVQDIREVLVRAIVGIRPATTLIEELWDGRDYAQQEVPDGTYPFRFVTALDSADIDSVTGEIIGDYLSTDGSATQADWKINKVADTYEYQNLHKATIAIGDGRFVCEDWEKTVFFYPNPLKDASKGTLEITKMPVPGTVSIKFFNLAGDLVRDGGYTCVDANNYQISMGDSLTFNPDNNPVGSTQMTAAQLAAFPNVRNAALRCRWDRTNQHGKRVARGVYFGLVDFKASNGREHCQKVVKILVP</sequence>
<evidence type="ECO:0000313" key="2">
    <source>
        <dbReference type="Proteomes" id="UP000725649"/>
    </source>
</evidence>
<gene>
    <name evidence="1" type="ORF">E7027_00250</name>
</gene>
<dbReference type="Gene3D" id="2.60.40.4070">
    <property type="match status" value="3"/>
</dbReference>
<proteinExistence type="predicted"/>
<protein>
    <recommendedName>
        <fullName evidence="3">FlgD Ig-like domain-containing protein</fullName>
    </recommendedName>
</protein>
<reference evidence="1" key="1">
    <citation type="submission" date="2019-04" db="EMBL/GenBank/DDBJ databases">
        <title>Evolution of Biomass-Degrading Anaerobic Consortia Revealed by Metagenomics.</title>
        <authorList>
            <person name="Peng X."/>
        </authorList>
    </citation>
    <scope>NUCLEOTIDE SEQUENCE</scope>
    <source>
        <strain evidence="1">SIG66</strain>
    </source>
</reference>
<dbReference type="EMBL" id="SUVG01000001">
    <property type="protein sequence ID" value="MBE6420573.1"/>
    <property type="molecule type" value="Genomic_DNA"/>
</dbReference>
<evidence type="ECO:0008006" key="3">
    <source>
        <dbReference type="Google" id="ProtNLM"/>
    </source>
</evidence>
<name>A0A928DNF4_9BACT</name>
<dbReference type="Proteomes" id="UP000725649">
    <property type="component" value="Unassembled WGS sequence"/>
</dbReference>